<dbReference type="PANTHER" id="PTHR23282:SF101">
    <property type="entry name" value="MAM DOMAIN-CONTAINING PROTEIN"/>
    <property type="match status" value="1"/>
</dbReference>
<protein>
    <recommendedName>
        <fullName evidence="2">MAM domain-containing protein</fullName>
    </recommendedName>
</protein>
<dbReference type="Pfam" id="PF05572">
    <property type="entry name" value="Peptidase_M43"/>
    <property type="match status" value="1"/>
</dbReference>
<dbReference type="Gene3D" id="3.40.390.10">
    <property type="entry name" value="Collagenase (Catalytic Domain)"/>
    <property type="match status" value="1"/>
</dbReference>
<comment type="caution">
    <text evidence="3">The sequence shown here is derived from an EMBL/GenBank/DDBJ whole genome shotgun (WGS) entry which is preliminary data.</text>
</comment>
<sequence>MFFLSINTNVFSQNTDSANCGNITTSQSLELFNNLRPQLKNYEEHFLQNKRNTNKTSRTPINSVPVNITILRNTDGSEGINVSDVKNAISNLNSIYAEAYLEFFICGEVNYIDDDESVHVKKGSERYLTETNNVPGSINIYFTHEIVNASNESICGYSNNISRNDFIMIKNDCATNNSSLAHEIGHFFSLIHTHGPDDTNSTELVDGSNCDTDGDGICDTPADPKLSYTNVNSNCNYTGAETDANGTKYNPDTNNIMSYSRKECRNFFSDQQLARIYAYYQTVKNYLSCPDFNADFTADVSQTCEDSLTVTFENSCENVTSLEWDMNSDGITDYTTKNPTHTFNSGIYDITLTVHTKTKTITKTYANFIKVGTELNVLNEDFEDLVLFGDHGWTAKDASGNGYSWLLNKGETYTEETGPTFKNSGNKVTNTYIYAEASGAKYGDVAEFVSPCINVDYSNSEIEFSYHMFGSGIGELHVDVKTDNGYILDVIEPLIGSQQTNQEDDFLIQNIDLSTFTNQTINIRFRAIRGTSWEGDIAIDNILFKTISTSITDTPVKVYPNPMRGNLLYVKTDTPKEPTTFQISSLEGQVFKSGTLTTRPIDVSNLSSGMYLITIEKKGSRITKKIIK</sequence>
<dbReference type="SUPFAM" id="SSF49299">
    <property type="entry name" value="PKD domain"/>
    <property type="match status" value="1"/>
</dbReference>
<dbReference type="EMBL" id="BAABJK010000011">
    <property type="protein sequence ID" value="GAA4977035.1"/>
    <property type="molecule type" value="Genomic_DNA"/>
</dbReference>
<accession>A0ABP9HST8</accession>
<dbReference type="InterPro" id="IPR051560">
    <property type="entry name" value="MAM_domain-containing"/>
</dbReference>
<evidence type="ECO:0000313" key="3">
    <source>
        <dbReference type="EMBL" id="GAA4977035.1"/>
    </source>
</evidence>
<dbReference type="Pfam" id="PF00629">
    <property type="entry name" value="MAM"/>
    <property type="match status" value="1"/>
</dbReference>
<dbReference type="SMART" id="SM00137">
    <property type="entry name" value="MAM"/>
    <property type="match status" value="1"/>
</dbReference>
<dbReference type="PROSITE" id="PS50060">
    <property type="entry name" value="MAM_2"/>
    <property type="match status" value="1"/>
</dbReference>
<reference evidence="4" key="1">
    <citation type="journal article" date="2019" name="Int. J. Syst. Evol. Microbiol.">
        <title>The Global Catalogue of Microorganisms (GCM) 10K type strain sequencing project: providing services to taxonomists for standard genome sequencing and annotation.</title>
        <authorList>
            <consortium name="The Broad Institute Genomics Platform"/>
            <consortium name="The Broad Institute Genome Sequencing Center for Infectious Disease"/>
            <person name="Wu L."/>
            <person name="Ma J."/>
        </authorList>
    </citation>
    <scope>NUCLEOTIDE SEQUENCE [LARGE SCALE GENOMIC DNA]</scope>
    <source>
        <strain evidence="4">JCM 18287</strain>
    </source>
</reference>
<name>A0ABP9HST8_9FLAO</name>
<dbReference type="InterPro" id="IPR024079">
    <property type="entry name" value="MetalloPept_cat_dom_sf"/>
</dbReference>
<dbReference type="Pfam" id="PF18962">
    <property type="entry name" value="Por_Secre_tail"/>
    <property type="match status" value="1"/>
</dbReference>
<dbReference type="SUPFAM" id="SSF55486">
    <property type="entry name" value="Metalloproteases ('zincins'), catalytic domain"/>
    <property type="match status" value="1"/>
</dbReference>
<dbReference type="InterPro" id="IPR035986">
    <property type="entry name" value="PKD_dom_sf"/>
</dbReference>
<keyword evidence="4" id="KW-1185">Reference proteome</keyword>
<dbReference type="PANTHER" id="PTHR23282">
    <property type="entry name" value="APICAL ENDOSOMAL GLYCOPROTEIN PRECURSOR"/>
    <property type="match status" value="1"/>
</dbReference>
<dbReference type="Proteomes" id="UP001501692">
    <property type="component" value="Unassembled WGS sequence"/>
</dbReference>
<dbReference type="InterPro" id="IPR013320">
    <property type="entry name" value="ConA-like_dom_sf"/>
</dbReference>
<dbReference type="Gene3D" id="2.60.120.200">
    <property type="match status" value="1"/>
</dbReference>
<dbReference type="InterPro" id="IPR026444">
    <property type="entry name" value="Secre_tail"/>
</dbReference>
<dbReference type="InterPro" id="IPR013783">
    <property type="entry name" value="Ig-like_fold"/>
</dbReference>
<evidence type="ECO:0000313" key="4">
    <source>
        <dbReference type="Proteomes" id="UP001501692"/>
    </source>
</evidence>
<dbReference type="CDD" id="cd06263">
    <property type="entry name" value="MAM"/>
    <property type="match status" value="1"/>
</dbReference>
<dbReference type="SUPFAM" id="SSF49899">
    <property type="entry name" value="Concanavalin A-like lectins/glucanases"/>
    <property type="match status" value="1"/>
</dbReference>
<proteinExistence type="predicted"/>
<feature type="domain" description="MAM" evidence="2">
    <location>
        <begin position="378"/>
        <end position="542"/>
    </location>
</feature>
<organism evidence="3 4">
    <name type="scientific">Algibacter aquimarinus</name>
    <dbReference type="NCBI Taxonomy" id="1136748"/>
    <lineage>
        <taxon>Bacteria</taxon>
        <taxon>Pseudomonadati</taxon>
        <taxon>Bacteroidota</taxon>
        <taxon>Flavobacteriia</taxon>
        <taxon>Flavobacteriales</taxon>
        <taxon>Flavobacteriaceae</taxon>
        <taxon>Algibacter</taxon>
    </lineage>
</organism>
<dbReference type="RefSeq" id="WP_345170320.1">
    <property type="nucleotide sequence ID" value="NZ_BAABJK010000011.1"/>
</dbReference>
<dbReference type="InterPro" id="IPR008754">
    <property type="entry name" value="Peptidase_M43"/>
</dbReference>
<keyword evidence="1" id="KW-0732">Signal</keyword>
<dbReference type="Gene3D" id="2.60.40.10">
    <property type="entry name" value="Immunoglobulins"/>
    <property type="match status" value="1"/>
</dbReference>
<evidence type="ECO:0000256" key="1">
    <source>
        <dbReference type="ARBA" id="ARBA00022729"/>
    </source>
</evidence>
<dbReference type="NCBIfam" id="TIGR04183">
    <property type="entry name" value="Por_Secre_tail"/>
    <property type="match status" value="1"/>
</dbReference>
<dbReference type="NCBIfam" id="NF038128">
    <property type="entry name" value="choice_anch_J"/>
    <property type="match status" value="1"/>
</dbReference>
<evidence type="ECO:0000259" key="2">
    <source>
        <dbReference type="PROSITE" id="PS50060"/>
    </source>
</evidence>
<dbReference type="InterPro" id="IPR000998">
    <property type="entry name" value="MAM_dom"/>
</dbReference>
<gene>
    <name evidence="3" type="ORF">GCM10023315_29940</name>
</gene>